<keyword evidence="2" id="KW-1185">Reference proteome</keyword>
<evidence type="ECO:0000313" key="2">
    <source>
        <dbReference type="Proteomes" id="UP000664859"/>
    </source>
</evidence>
<dbReference type="EMBL" id="JAFCMP010000028">
    <property type="protein sequence ID" value="KAG5190767.1"/>
    <property type="molecule type" value="Genomic_DNA"/>
</dbReference>
<evidence type="ECO:0000313" key="1">
    <source>
        <dbReference type="EMBL" id="KAG5190767.1"/>
    </source>
</evidence>
<gene>
    <name evidence="1" type="ORF">JKP88DRAFT_285698</name>
</gene>
<dbReference type="AlphaFoldDB" id="A0A836CLI1"/>
<dbReference type="Proteomes" id="UP000664859">
    <property type="component" value="Unassembled WGS sequence"/>
</dbReference>
<sequence length="262" mass="28365">MYFGCFQYLLCEDWVFSTSMWRAYFNKRGLAYTLAMARNDCATRLNDGTEWSGIILAEQGDRNIMTIPSTDPAFPSEEAKWAAAHPQRPVILHDFSFTDGSFHNGTGNFTNYYQDRVVGVINYSQVAAVPGGSFDSPTITAPLSLSNPGYELAFSVTISALADTTGDFVMEASNNKDGNAAIARNGNIWAVGPLTDTVKTPSDAFPWLDIMLAPLLPSPASGAGRKAEGVPANRMHLPVVKPFAGVDKMDIPAINNLGMPIE</sequence>
<organism evidence="1 2">
    <name type="scientific">Tribonema minus</name>
    <dbReference type="NCBI Taxonomy" id="303371"/>
    <lineage>
        <taxon>Eukaryota</taxon>
        <taxon>Sar</taxon>
        <taxon>Stramenopiles</taxon>
        <taxon>Ochrophyta</taxon>
        <taxon>PX clade</taxon>
        <taxon>Xanthophyceae</taxon>
        <taxon>Tribonematales</taxon>
        <taxon>Tribonemataceae</taxon>
        <taxon>Tribonema</taxon>
    </lineage>
</organism>
<protein>
    <submittedName>
        <fullName evidence="1">Uncharacterized protein</fullName>
    </submittedName>
</protein>
<comment type="caution">
    <text evidence="1">The sequence shown here is derived from an EMBL/GenBank/DDBJ whole genome shotgun (WGS) entry which is preliminary data.</text>
</comment>
<name>A0A836CLI1_9STRA</name>
<proteinExistence type="predicted"/>
<reference evidence="1" key="1">
    <citation type="submission" date="2021-02" db="EMBL/GenBank/DDBJ databases">
        <title>First Annotated Genome of the Yellow-green Alga Tribonema minus.</title>
        <authorList>
            <person name="Mahan K.M."/>
        </authorList>
    </citation>
    <scope>NUCLEOTIDE SEQUENCE</scope>
    <source>
        <strain evidence="1">UTEX B ZZ1240</strain>
    </source>
</reference>
<accession>A0A836CLI1</accession>